<organism evidence="1 2">
    <name type="scientific">Phlyctema vagabunda</name>
    <dbReference type="NCBI Taxonomy" id="108571"/>
    <lineage>
        <taxon>Eukaryota</taxon>
        <taxon>Fungi</taxon>
        <taxon>Dikarya</taxon>
        <taxon>Ascomycota</taxon>
        <taxon>Pezizomycotina</taxon>
        <taxon>Leotiomycetes</taxon>
        <taxon>Helotiales</taxon>
        <taxon>Dermateaceae</taxon>
        <taxon>Phlyctema</taxon>
    </lineage>
</organism>
<protein>
    <submittedName>
        <fullName evidence="1">Uncharacterized protein</fullName>
    </submittedName>
</protein>
<gene>
    <name evidence="1" type="ORF">PVAG01_06706</name>
</gene>
<keyword evidence="2" id="KW-1185">Reference proteome</keyword>
<dbReference type="EMBL" id="JBFCZG010000005">
    <property type="protein sequence ID" value="KAL3422550.1"/>
    <property type="molecule type" value="Genomic_DNA"/>
</dbReference>
<accession>A0ABR4PGT7</accession>
<name>A0ABR4PGT7_9HELO</name>
<dbReference type="Proteomes" id="UP001629113">
    <property type="component" value="Unassembled WGS sequence"/>
</dbReference>
<sequence>MIGQMGFQKDMARYVSYVVVWGWLDSPAKRGFCLLLRHCTALRCSTQPRRRRTRIHHDSRPASTY</sequence>
<reference evidence="1 2" key="1">
    <citation type="submission" date="2024-06" db="EMBL/GenBank/DDBJ databases">
        <title>Complete genome of Phlyctema vagabunda strain 19-DSS-EL-015.</title>
        <authorList>
            <person name="Fiorenzani C."/>
        </authorList>
    </citation>
    <scope>NUCLEOTIDE SEQUENCE [LARGE SCALE GENOMIC DNA]</scope>
    <source>
        <strain evidence="1 2">19-DSS-EL-015</strain>
    </source>
</reference>
<comment type="caution">
    <text evidence="1">The sequence shown here is derived from an EMBL/GenBank/DDBJ whole genome shotgun (WGS) entry which is preliminary data.</text>
</comment>
<proteinExistence type="predicted"/>
<evidence type="ECO:0000313" key="2">
    <source>
        <dbReference type="Proteomes" id="UP001629113"/>
    </source>
</evidence>
<evidence type="ECO:0000313" key="1">
    <source>
        <dbReference type="EMBL" id="KAL3422550.1"/>
    </source>
</evidence>